<comment type="similarity">
    <text evidence="2">Belongs to the CPA3 antiporters (TC 2.A.63) subunit D family.</text>
</comment>
<keyword evidence="5 8" id="KW-1133">Transmembrane helix</keyword>
<sequence length="512" mass="52991">MSALVPLPVLLPLLAAAFSLAVGHFATVQRVLNLLVLSGIVVVAALLLARADGSGPVVLQLGGYAPPFGITLVADRLSALLLLVSISVMLAVLVFAIGQRITDQGRASTSTAFHPMYLVLSAGVSLAYLTGDLFNLFVAFEVMLSASYVLIARRTNAERVRPSMTYVIVSLTSSLLFLTMVAVVYTATGTVNLADLAGRIALLPDGARAGLALLMAVVFGIKSAVVPLHFWLPDSYPTAPAPVTAVFAALLTKVAVYALIRTQTLLFGDATSGTFLLVVALLTMLVGALGAIAQNDLNRLLSFLLVSHIGYMVFGLGLFTEIGLSGVILYVVHHIAVQGALFLVGGLVIRHAGTPSLRHMRGLARSYPLVAVLFAIPALNLAGIPPFSGFVAKVVLLRAGAEAATPLAYVVTAAAVATSFLTLFALSKVWVGSFWGEPAPAVPDVDPTDDVTVGTGESSRPMLAATGGLVLAGLVFAALAGPLSGVSERAAHDLLDQGPYRAAVLGEARAAP</sequence>
<dbReference type="GO" id="GO:0008137">
    <property type="term" value="F:NADH dehydrogenase (ubiquinone) activity"/>
    <property type="evidence" value="ECO:0007669"/>
    <property type="project" value="InterPro"/>
</dbReference>
<feature type="transmembrane region" description="Helical" evidence="8">
    <location>
        <begin position="239"/>
        <end position="260"/>
    </location>
</feature>
<dbReference type="PANTHER" id="PTHR42703:SF1">
    <property type="entry name" value="NA(+)_H(+) ANTIPORTER SUBUNIT D1"/>
    <property type="match status" value="1"/>
</dbReference>
<dbReference type="InterPro" id="IPR003918">
    <property type="entry name" value="NADH_UbQ_OxRdtase"/>
</dbReference>
<dbReference type="RefSeq" id="WP_106180497.1">
    <property type="nucleotide sequence ID" value="NZ_PVNH01000008.1"/>
</dbReference>
<dbReference type="EMBL" id="PVNH01000008">
    <property type="protein sequence ID" value="PRX46198.1"/>
    <property type="molecule type" value="Genomic_DNA"/>
</dbReference>
<evidence type="ECO:0000256" key="2">
    <source>
        <dbReference type="ARBA" id="ARBA00005346"/>
    </source>
</evidence>
<comment type="caution">
    <text evidence="10">The sequence shown here is derived from an EMBL/GenBank/DDBJ whole genome shotgun (WGS) entry which is preliminary data.</text>
</comment>
<dbReference type="InterPro" id="IPR050586">
    <property type="entry name" value="CPA3_Na-H_Antiporter_D"/>
</dbReference>
<dbReference type="AlphaFoldDB" id="A0A2T0LRT5"/>
<evidence type="ECO:0000256" key="5">
    <source>
        <dbReference type="ARBA" id="ARBA00022989"/>
    </source>
</evidence>
<comment type="subcellular location">
    <subcellularLocation>
        <location evidence="1">Cell membrane</location>
        <topology evidence="1">Multi-pass membrane protein</topology>
    </subcellularLocation>
    <subcellularLocation>
        <location evidence="7">Membrane</location>
        <topology evidence="7">Multi-pass membrane protein</topology>
    </subcellularLocation>
</comment>
<reference evidence="10 11" key="1">
    <citation type="submission" date="2018-03" db="EMBL/GenBank/DDBJ databases">
        <title>Genomic Encyclopedia of Type Strains, Phase III (KMG-III): the genomes of soil and plant-associated and newly described type strains.</title>
        <authorList>
            <person name="Whitman W."/>
        </authorList>
    </citation>
    <scope>NUCLEOTIDE SEQUENCE [LARGE SCALE GENOMIC DNA]</scope>
    <source>
        <strain evidence="10 11">CGMCC 4.7125</strain>
    </source>
</reference>
<feature type="transmembrane region" description="Helical" evidence="8">
    <location>
        <begin position="80"/>
        <end position="98"/>
    </location>
</feature>
<evidence type="ECO:0000256" key="4">
    <source>
        <dbReference type="ARBA" id="ARBA00022692"/>
    </source>
</evidence>
<evidence type="ECO:0000256" key="8">
    <source>
        <dbReference type="SAM" id="Phobius"/>
    </source>
</evidence>
<evidence type="ECO:0000256" key="6">
    <source>
        <dbReference type="ARBA" id="ARBA00023136"/>
    </source>
</evidence>
<feature type="transmembrane region" description="Helical" evidence="8">
    <location>
        <begin position="110"/>
        <end position="128"/>
    </location>
</feature>
<feature type="transmembrane region" description="Helical" evidence="8">
    <location>
        <begin position="31"/>
        <end position="49"/>
    </location>
</feature>
<feature type="transmembrane region" description="Helical" evidence="8">
    <location>
        <begin position="369"/>
        <end position="387"/>
    </location>
</feature>
<evidence type="ECO:0000256" key="7">
    <source>
        <dbReference type="RuleBase" id="RU000320"/>
    </source>
</evidence>
<dbReference type="NCBIfam" id="NF009308">
    <property type="entry name" value="PRK12665.1"/>
    <property type="match status" value="1"/>
</dbReference>
<feature type="transmembrane region" description="Helical" evidence="8">
    <location>
        <begin position="300"/>
        <end position="320"/>
    </location>
</feature>
<keyword evidence="11" id="KW-1185">Reference proteome</keyword>
<dbReference type="PANTHER" id="PTHR42703">
    <property type="entry name" value="NADH DEHYDROGENASE"/>
    <property type="match status" value="1"/>
</dbReference>
<evidence type="ECO:0000313" key="11">
    <source>
        <dbReference type="Proteomes" id="UP000238362"/>
    </source>
</evidence>
<feature type="transmembrane region" description="Helical" evidence="8">
    <location>
        <begin position="134"/>
        <end position="152"/>
    </location>
</feature>
<dbReference type="PRINTS" id="PR01437">
    <property type="entry name" value="NUOXDRDTASE4"/>
</dbReference>
<dbReference type="Proteomes" id="UP000238362">
    <property type="component" value="Unassembled WGS sequence"/>
</dbReference>
<dbReference type="GO" id="GO:0042773">
    <property type="term" value="P:ATP synthesis coupled electron transport"/>
    <property type="evidence" value="ECO:0007669"/>
    <property type="project" value="InterPro"/>
</dbReference>
<proteinExistence type="inferred from homology"/>
<keyword evidence="4 7" id="KW-0812">Transmembrane</keyword>
<gene>
    <name evidence="10" type="ORF">B0I33_108349</name>
</gene>
<feature type="domain" description="NADH:quinone oxidoreductase/Mrp antiporter transmembrane" evidence="9">
    <location>
        <begin position="131"/>
        <end position="412"/>
    </location>
</feature>
<protein>
    <submittedName>
        <fullName evidence="10">Multisubunit sodium/proton antiporter MrpD subunit</fullName>
    </submittedName>
</protein>
<name>A0A2T0LRT5_9PSEU</name>
<accession>A0A2T0LRT5</accession>
<dbReference type="InterPro" id="IPR001750">
    <property type="entry name" value="ND/Mrp_TM"/>
</dbReference>
<feature type="transmembrane region" description="Helical" evidence="8">
    <location>
        <begin position="164"/>
        <end position="187"/>
    </location>
</feature>
<keyword evidence="3" id="KW-1003">Cell membrane</keyword>
<dbReference type="GO" id="GO:0005886">
    <property type="term" value="C:plasma membrane"/>
    <property type="evidence" value="ECO:0007669"/>
    <property type="project" value="UniProtKB-SubCell"/>
</dbReference>
<feature type="transmembrane region" description="Helical" evidence="8">
    <location>
        <begin position="272"/>
        <end position="293"/>
    </location>
</feature>
<evidence type="ECO:0000259" key="9">
    <source>
        <dbReference type="Pfam" id="PF00361"/>
    </source>
</evidence>
<feature type="transmembrane region" description="Helical" evidence="8">
    <location>
        <begin position="326"/>
        <end position="349"/>
    </location>
</feature>
<evidence type="ECO:0000256" key="3">
    <source>
        <dbReference type="ARBA" id="ARBA00022475"/>
    </source>
</evidence>
<feature type="transmembrane region" description="Helical" evidence="8">
    <location>
        <begin position="462"/>
        <end position="480"/>
    </location>
</feature>
<dbReference type="OrthoDB" id="9768329at2"/>
<feature type="transmembrane region" description="Helical" evidence="8">
    <location>
        <begin position="407"/>
        <end position="426"/>
    </location>
</feature>
<evidence type="ECO:0000313" key="10">
    <source>
        <dbReference type="EMBL" id="PRX46198.1"/>
    </source>
</evidence>
<organism evidence="10 11">
    <name type="scientific">Prauserella shujinwangii</name>
    <dbReference type="NCBI Taxonomy" id="1453103"/>
    <lineage>
        <taxon>Bacteria</taxon>
        <taxon>Bacillati</taxon>
        <taxon>Actinomycetota</taxon>
        <taxon>Actinomycetes</taxon>
        <taxon>Pseudonocardiales</taxon>
        <taxon>Pseudonocardiaceae</taxon>
        <taxon>Prauserella</taxon>
    </lineage>
</organism>
<evidence type="ECO:0000256" key="1">
    <source>
        <dbReference type="ARBA" id="ARBA00004651"/>
    </source>
</evidence>
<feature type="transmembrane region" description="Helical" evidence="8">
    <location>
        <begin position="207"/>
        <end position="232"/>
    </location>
</feature>
<dbReference type="Pfam" id="PF00361">
    <property type="entry name" value="Proton_antipo_M"/>
    <property type="match status" value="1"/>
</dbReference>
<keyword evidence="6 8" id="KW-0472">Membrane</keyword>